<keyword evidence="2" id="KW-1185">Reference proteome</keyword>
<protein>
    <submittedName>
        <fullName evidence="1">Uncharacterized protein</fullName>
    </submittedName>
</protein>
<dbReference type="OrthoDB" id="423313at2759"/>
<reference evidence="1 2" key="1">
    <citation type="journal article" date="2016" name="Mol. Biol. Evol.">
        <title>Comparative Genomics of Early-Diverging Mushroom-Forming Fungi Provides Insights into the Origins of Lignocellulose Decay Capabilities.</title>
        <authorList>
            <person name="Nagy L.G."/>
            <person name="Riley R."/>
            <person name="Tritt A."/>
            <person name="Adam C."/>
            <person name="Daum C."/>
            <person name="Floudas D."/>
            <person name="Sun H."/>
            <person name="Yadav J.S."/>
            <person name="Pangilinan J."/>
            <person name="Larsson K.H."/>
            <person name="Matsuura K."/>
            <person name="Barry K."/>
            <person name="Labutti K."/>
            <person name="Kuo R."/>
            <person name="Ohm R.A."/>
            <person name="Bhattacharya S.S."/>
            <person name="Shirouzu T."/>
            <person name="Yoshinaga Y."/>
            <person name="Martin F.M."/>
            <person name="Grigoriev I.V."/>
            <person name="Hibbett D.S."/>
        </authorList>
    </citation>
    <scope>NUCLEOTIDE SEQUENCE [LARGE SCALE GENOMIC DNA]</scope>
    <source>
        <strain evidence="1 2">HHB14362 ss-1</strain>
    </source>
</reference>
<dbReference type="Gene3D" id="3.40.50.11350">
    <property type="match status" value="1"/>
</dbReference>
<organism evidence="1 2">
    <name type="scientific">Neolentinus lepideus HHB14362 ss-1</name>
    <dbReference type="NCBI Taxonomy" id="1314782"/>
    <lineage>
        <taxon>Eukaryota</taxon>
        <taxon>Fungi</taxon>
        <taxon>Dikarya</taxon>
        <taxon>Basidiomycota</taxon>
        <taxon>Agaricomycotina</taxon>
        <taxon>Agaricomycetes</taxon>
        <taxon>Gloeophyllales</taxon>
        <taxon>Gloeophyllaceae</taxon>
        <taxon>Neolentinus</taxon>
    </lineage>
</organism>
<proteinExistence type="predicted"/>
<dbReference type="EMBL" id="KV425551">
    <property type="protein sequence ID" value="KZT30813.1"/>
    <property type="molecule type" value="Genomic_DNA"/>
</dbReference>
<dbReference type="AlphaFoldDB" id="A0A165W848"/>
<dbReference type="InParanoid" id="A0A165W848"/>
<gene>
    <name evidence="1" type="ORF">NEOLEDRAFT_1054252</name>
</gene>
<evidence type="ECO:0000313" key="2">
    <source>
        <dbReference type="Proteomes" id="UP000076761"/>
    </source>
</evidence>
<dbReference type="CDD" id="cd11296">
    <property type="entry name" value="O-FucT_like"/>
    <property type="match status" value="1"/>
</dbReference>
<dbReference type="Proteomes" id="UP000076761">
    <property type="component" value="Unassembled WGS sequence"/>
</dbReference>
<dbReference type="STRING" id="1314782.A0A165W848"/>
<evidence type="ECO:0000313" key="1">
    <source>
        <dbReference type="EMBL" id="KZT30813.1"/>
    </source>
</evidence>
<name>A0A165W848_9AGAM</name>
<accession>A0A165W848</accession>
<sequence>MNEWEKSYVLGPPAAKFRDNLRSDAKYITSWDAAGWTNDVMAMGNMIYLGLISDRIPIIPPFTPSHVNASAGPVLASDVFDLTHLSSVLRKPLLEWHEVKQRDSKEVDELGCWSVWETVHEDRDGTRKPRPHRGENTLGLDISYTRVPDEASMLGNDHASFWGLAALGFPDYRARHLGTPRPSKQRGVALPPDEQVLCFDILYYIGVYKTFEYYEEYSPVWRDVVRHMRWAKGLNDLAQGYIRRTLDVPDGSDIPPFISIHFRRGDFKIHCPDWNTDGCFATLEMFAKAVSEVQEELWTRRGIRVTRVIMNSDEKDPAWWDEVAALGWTWADHEKERTAELYGQWYPVLIDAVIQSSGVGFVGTDMSTMSLLAQKRTEDWQQGVTRTVVWNH</sequence>